<feature type="region of interest" description="Disordered" evidence="8">
    <location>
        <begin position="894"/>
        <end position="923"/>
    </location>
</feature>
<dbReference type="InterPro" id="IPR036960">
    <property type="entry name" value="T-box_sf"/>
</dbReference>
<gene>
    <name evidence="11" type="ORF">OJAV_G00218530</name>
</gene>
<dbReference type="EMBL" id="CM012458">
    <property type="protein sequence ID" value="RVE57680.1"/>
    <property type="molecule type" value="Genomic_DNA"/>
</dbReference>
<feature type="region of interest" description="Disordered" evidence="8">
    <location>
        <begin position="2061"/>
        <end position="2093"/>
    </location>
</feature>
<dbReference type="Proteomes" id="UP000283210">
    <property type="component" value="Chromosome 22"/>
</dbReference>
<feature type="compositionally biased region" description="Basic and acidic residues" evidence="8">
    <location>
        <begin position="854"/>
        <end position="868"/>
    </location>
</feature>
<dbReference type="Pfam" id="PF00010">
    <property type="entry name" value="HLH"/>
    <property type="match status" value="1"/>
</dbReference>
<dbReference type="GO" id="GO:0000785">
    <property type="term" value="C:chromatin"/>
    <property type="evidence" value="ECO:0007669"/>
    <property type="project" value="TreeGrafter"/>
</dbReference>
<feature type="region of interest" description="Disordered" evidence="8">
    <location>
        <begin position="833"/>
        <end position="870"/>
    </location>
</feature>
<feature type="compositionally biased region" description="Polar residues" evidence="8">
    <location>
        <begin position="1159"/>
        <end position="1172"/>
    </location>
</feature>
<feature type="region of interest" description="Disordered" evidence="8">
    <location>
        <begin position="1029"/>
        <end position="1049"/>
    </location>
</feature>
<evidence type="ECO:0000256" key="4">
    <source>
        <dbReference type="ARBA" id="ARBA00023163"/>
    </source>
</evidence>
<feature type="compositionally biased region" description="Basic and acidic residues" evidence="8">
    <location>
        <begin position="2077"/>
        <end position="2093"/>
    </location>
</feature>
<feature type="compositionally biased region" description="Basic residues" evidence="8">
    <location>
        <begin position="1189"/>
        <end position="1198"/>
    </location>
</feature>
<feature type="region of interest" description="Disordered" evidence="8">
    <location>
        <begin position="2509"/>
        <end position="2564"/>
    </location>
</feature>
<feature type="compositionally biased region" description="Polar residues" evidence="8">
    <location>
        <begin position="2229"/>
        <end position="2244"/>
    </location>
</feature>
<dbReference type="GO" id="GO:0046983">
    <property type="term" value="F:protein dimerization activity"/>
    <property type="evidence" value="ECO:0007669"/>
    <property type="project" value="InterPro"/>
</dbReference>
<feature type="domain" description="BHLH" evidence="10">
    <location>
        <begin position="2092"/>
        <end position="2142"/>
    </location>
</feature>
<feature type="compositionally biased region" description="Basic and acidic residues" evidence="8">
    <location>
        <begin position="544"/>
        <end position="553"/>
    </location>
</feature>
<feature type="compositionally biased region" description="Basic and acidic residues" evidence="8">
    <location>
        <begin position="907"/>
        <end position="923"/>
    </location>
</feature>
<accession>A0A3S2TXG8</accession>
<dbReference type="SUPFAM" id="SSF49417">
    <property type="entry name" value="p53-like transcription factors"/>
    <property type="match status" value="1"/>
</dbReference>
<dbReference type="SMART" id="SM00425">
    <property type="entry name" value="TBOX"/>
    <property type="match status" value="1"/>
</dbReference>
<dbReference type="InterPro" id="IPR008967">
    <property type="entry name" value="p53-like_TF_DNA-bd_sf"/>
</dbReference>
<feature type="coiled-coil region" evidence="7">
    <location>
        <begin position="2132"/>
        <end position="2159"/>
    </location>
</feature>
<evidence type="ECO:0000256" key="6">
    <source>
        <dbReference type="PROSITE-ProRule" id="PRU00201"/>
    </source>
</evidence>
<feature type="compositionally biased region" description="Polar residues" evidence="8">
    <location>
        <begin position="1926"/>
        <end position="1943"/>
    </location>
</feature>
<feature type="region of interest" description="Disordered" evidence="8">
    <location>
        <begin position="2216"/>
        <end position="2245"/>
    </location>
</feature>
<feature type="domain" description="T-box" evidence="9">
    <location>
        <begin position="87"/>
        <end position="268"/>
    </location>
</feature>
<feature type="region of interest" description="Disordered" evidence="8">
    <location>
        <begin position="2414"/>
        <end position="2493"/>
    </location>
</feature>
<feature type="region of interest" description="Disordered" evidence="8">
    <location>
        <begin position="1591"/>
        <end position="1687"/>
    </location>
</feature>
<feature type="region of interest" description="Disordered" evidence="8">
    <location>
        <begin position="2326"/>
        <end position="2356"/>
    </location>
</feature>
<evidence type="ECO:0000259" key="10">
    <source>
        <dbReference type="PROSITE" id="PS50888"/>
    </source>
</evidence>
<feature type="compositionally biased region" description="Basic and acidic residues" evidence="8">
    <location>
        <begin position="418"/>
        <end position="434"/>
    </location>
</feature>
<dbReference type="PRINTS" id="PR00937">
    <property type="entry name" value="TBOX"/>
</dbReference>
<dbReference type="OrthoDB" id="6119313at2759"/>
<feature type="region of interest" description="Disordered" evidence="8">
    <location>
        <begin position="314"/>
        <end position="355"/>
    </location>
</feature>
<reference evidence="11 12" key="2">
    <citation type="submission" date="2019-01" db="EMBL/GenBank/DDBJ databases">
        <title>A chromosome length genome reference of the Java medaka (oryzias javanicus).</title>
        <authorList>
            <person name="Herpin A."/>
            <person name="Takehana Y."/>
            <person name="Naruse K."/>
            <person name="Ansai S."/>
            <person name="Kawaguchi M."/>
        </authorList>
    </citation>
    <scope>NUCLEOTIDE SEQUENCE [LARGE SCALE GENOMIC DNA]</scope>
    <source>
        <strain evidence="11">RS831</strain>
        <tissue evidence="11">Whole body</tissue>
    </source>
</reference>
<keyword evidence="5 6" id="KW-0539">Nucleus</keyword>
<feature type="region of interest" description="Disordered" evidence="8">
    <location>
        <begin position="501"/>
        <end position="587"/>
    </location>
</feature>
<dbReference type="GO" id="GO:0000981">
    <property type="term" value="F:DNA-binding transcription factor activity, RNA polymerase II-specific"/>
    <property type="evidence" value="ECO:0007669"/>
    <property type="project" value="TreeGrafter"/>
</dbReference>
<evidence type="ECO:0000256" key="5">
    <source>
        <dbReference type="ARBA" id="ARBA00023242"/>
    </source>
</evidence>
<feature type="region of interest" description="Disordered" evidence="8">
    <location>
        <begin position="2580"/>
        <end position="2624"/>
    </location>
</feature>
<dbReference type="GO" id="GO:0005634">
    <property type="term" value="C:nucleus"/>
    <property type="evidence" value="ECO:0007669"/>
    <property type="project" value="UniProtKB-SubCell"/>
</dbReference>
<feature type="region of interest" description="Disordered" evidence="8">
    <location>
        <begin position="1114"/>
        <end position="1248"/>
    </location>
</feature>
<dbReference type="GO" id="GO:0001708">
    <property type="term" value="P:cell fate specification"/>
    <property type="evidence" value="ECO:0007669"/>
    <property type="project" value="TreeGrafter"/>
</dbReference>
<feature type="region of interest" description="Disordered" evidence="8">
    <location>
        <begin position="728"/>
        <end position="759"/>
    </location>
</feature>
<feature type="region of interest" description="Disordered" evidence="8">
    <location>
        <begin position="1920"/>
        <end position="1943"/>
    </location>
</feature>
<dbReference type="PANTHER" id="PTHR11267:SF32">
    <property type="entry name" value="MAX GENE-ASSOCIATED PROTEIN"/>
    <property type="match status" value="1"/>
</dbReference>
<keyword evidence="7" id="KW-0175">Coiled coil</keyword>
<feature type="compositionally biased region" description="Polar residues" evidence="8">
    <location>
        <begin position="346"/>
        <end position="355"/>
    </location>
</feature>
<feature type="compositionally biased region" description="Gly residues" evidence="8">
    <location>
        <begin position="2589"/>
        <end position="2600"/>
    </location>
</feature>
<feature type="compositionally biased region" description="Polar residues" evidence="8">
    <location>
        <begin position="456"/>
        <end position="466"/>
    </location>
</feature>
<evidence type="ECO:0000313" key="11">
    <source>
        <dbReference type="EMBL" id="RVE57680.1"/>
    </source>
</evidence>
<dbReference type="PROSITE" id="PS01264">
    <property type="entry name" value="TBOX_2"/>
    <property type="match status" value="1"/>
</dbReference>
<dbReference type="Pfam" id="PF16059">
    <property type="entry name" value="MGA_dom"/>
    <property type="match status" value="1"/>
</dbReference>
<feature type="region of interest" description="Disordered" evidence="8">
    <location>
        <begin position="1474"/>
        <end position="1530"/>
    </location>
</feature>
<keyword evidence="3 6" id="KW-0238">DNA-binding</keyword>
<dbReference type="GO" id="GO:0045893">
    <property type="term" value="P:positive regulation of DNA-templated transcription"/>
    <property type="evidence" value="ECO:0007669"/>
    <property type="project" value="InterPro"/>
</dbReference>
<protein>
    <submittedName>
        <fullName evidence="11">Uncharacterized protein</fullName>
    </submittedName>
</protein>
<feature type="region of interest" description="Disordered" evidence="8">
    <location>
        <begin position="2004"/>
        <end position="2043"/>
    </location>
</feature>
<sequence>MSDSMMSSRLKDAVLTLVQMYDKPVKRPKRWTDQSAFASSEEPEFWDARYRNSSIVKMDEQKHLSSLNTHAGNLSADCTSKRVKVTLDNNSMWKDFFSCGTEMIVTKQGNRMFPYCRFRITGLHPSKNYCLLMDIHPLDGSQHNWNGNSWQVCRKAERRIKSKQFVHPESLATGEHWMQSPVSFYRLKLTNNISDQEENIILHPMHRYLPRLHVVQTDKAPEDVRLNGPNVLTFTFPQTEFMAVTAYQNPQLAQLKVNYNPFAKGLKEEGSISWSLKVNSNSSKVLNTEKGNAITEQHPVKKSLKSLLANHKPRCPKTVDLKPTDPPAAQRNSTAHKDQSAVKVTAESSRSRPTQKLFSELIRDAHVSLQRCNMDNLDMSHSTSSGATQTRTHTTVRRAGGGQAARQRDASSVKALQRKTEAVEKRRKAKDEKLSLNSCSQKDSARTKGSDGGTSPIGSQNSSESSDLLCISDTSETTRHPKRPARLPLPALALFLKQHSTKLKKTTSKPDTTPAEPASGSRGSDAVSEQTEPEPITESCTTARVEEASETHQKPSIPSSDGSEPEQPKCSLGLVYESSPSEPLIPDVTPVLATSSLRTPTPPPSTCTTSSTILSAVLPSQNSPPTLTLPPEPHPLKTESSLPDPECSSFDFEPLSPASSPEPLPSLPASLALELDSTASEAAFPTEASDDLLPNRSSVFTWHTVLPPPEPYVETPFATFPPAVGSGAPLLPCHTEPQDLNASPSLPSSEPPPSFQDCEQLLPFPAELSPLALQLPLSPTFSLDGERLSPTPSLTDLVHFFSVEEDAGIGTTFPNSEPPVPISLPTTVETHEPLLPAPPDSVQKCRRKKKRKGKLDGMNEDQKTEECGRMQPNMEEVEEQLFISFTSKEALRLHIPDSPNMPTTPHSDSESREPAGEREGHSDAEALQEKIATYQQTLLRDLKLMKHRQVIHPVLQEVGLKMSLLDPALSVDLQYLGVRLPIPPPGVSLESLTQNLPSTSDVPAGFMSRTGKTTDVTQIKGWREKFTTAEVVPSPTSSKPEAGPSPDLQKKNLSAFCSDMLDEYLENEGKLIDERAASFSQPPADTPVFELPVRSTSYVRTMDHILKVPTAGMPASDLVSGFIPPSKRPRLKEKKTPKMVNRKRLGPKQNKPKLPLSAAVTTESTSPTQPLLPTSEPPPENTQPSVHPPFKKRRKLKPKTSSQTLSPAESAALLPPISRDLAPLESDSELGPACSPTKEVTRKPSRTVTTRALLRQRDLEDSVVREGRYRTSITEERAGIALSSLFTLTGFVRENPTAPIQLPQREKPSCLNEFCRLGCICASLTRTARVSHCGRFDCMFGCGCLKQKVVLLKNLENSDSSASSLHGGIKKKRRKRKRRMKMAYVLKDSESVFQPAERVQNLWKKDAADVDLEPVSAPRMSSFCYTAKESSSPTRRKNPSGRPASEEFPVKRSQVKRRYRCSCARIRVYNRKHKTADDENVSKNNSAQLKGLMKGSQTVRMKSSRRRSDGSSPAQPSDSSEAEPAPKPSKRLFIQKTCDWSSKADQNFVLKKLSKAVALDELSQPFWIRKYLISPTDQTVQGTGADQCIHYRVRISAPKREKKKRSERKNVQSQNKGEDPAKINQAEVKAEPVEDQPKKGKMTEHSEEQQEPEKFRQEMEEGELPEDWQMKGAEPNGDFYKEEPVEDVKEAELPEDWWKEGAGHVEDGQEEVQRLKPLETERSADGVLSASLRQPGGKDQLVQVNGKDFNLVKIELGRMGALHPANRLAAFLTGRAASTQRRKAFLLRCRRPRDSVSSAPSVLPATTTVALAPTDPQLKKSGTPTASKAPQMLLLQVPGPRKAVPISVVAPQAPGPLPNPPRMILHPVQSLSGVKYYRKSDGKLVQLLPVCHVKTAGPKAPAQGVVPFSPLTTSALTVVSDPKTAGTPSAESSPSVTPLNQKPNTLRGQRMIKIPLSSFKKDPVVLTIKAPPPPPQVNSLKPPPGQEVKPGVLTRPVTVVPLGSGGAQNQPAAPPQVGTPTCAPAAPPTGQTSPQQELARHPRDLDIVCVDEDTGIYSRKSQQVECVDLSSETEDSSDLRESESEDDKPGAFQRERLNEKERERRVQMRQMFGALSREVGTSPDKLSKISTLKRALEEIQELRSAETLLRRKKTRLKRRRDQFLSILVPSAEDHSDLSLNGALDLSNKSVHLSSDTEEDPDPECIEVTCSGVRDCQGSSRCGGTKEAKSQSNAPRLSSGSSMELSDTPVLKEKVLELLLSNQDKLSAGGGASAPAGHANTGILNTPAHLKPVLTPTWAKTRQAAVPAPPLTLRRKTIPIILSHSKGCPPSANKNPAALQGPPSSLIPPPLQKASPGASALTPIPLALAPVVLTPVPAAVVSSPAVIIPILTNQEATLCSGPRPSTDFSRRIITTQPAAQQDPQPHTPHAQTDRDRERRRGAPDPATPAPHLPGVSHLSSSEESNSSARPHGPGQNPDLHAGSRPPAPDSDGLSSLLDEIVFLNQQPVSTATAGNPLSEDSSVLGGASEGEHAPKPNGPPASGGGAVQPGQTAGSGRGCVLAPPPLLHMKVGGAAVTGHANSAKTAAGGPVDGGGQGGPGSLGTTWRPRPMPRLVPLGRRGVSPT</sequence>
<keyword evidence="4" id="KW-0804">Transcription</keyword>
<dbReference type="Gene3D" id="4.10.280.10">
    <property type="entry name" value="Helix-loop-helix DNA-binding domain"/>
    <property type="match status" value="1"/>
</dbReference>
<feature type="compositionally biased region" description="Gly residues" evidence="8">
    <location>
        <begin position="2540"/>
        <end position="2556"/>
    </location>
</feature>
<feature type="compositionally biased region" description="Polar residues" evidence="8">
    <location>
        <begin position="1510"/>
        <end position="1519"/>
    </location>
</feature>
<dbReference type="SMART" id="SM00353">
    <property type="entry name" value="HLH"/>
    <property type="match status" value="1"/>
</dbReference>
<evidence type="ECO:0000313" key="12">
    <source>
        <dbReference type="Proteomes" id="UP000283210"/>
    </source>
</evidence>
<dbReference type="InterPro" id="IPR011598">
    <property type="entry name" value="bHLH_dom"/>
</dbReference>
<dbReference type="InterPro" id="IPR036638">
    <property type="entry name" value="HLH_DNA-bd_sf"/>
</dbReference>
<keyword evidence="12" id="KW-1185">Reference proteome</keyword>
<feature type="compositionally biased region" description="Low complexity" evidence="8">
    <location>
        <begin position="2414"/>
        <end position="2429"/>
    </location>
</feature>
<feature type="compositionally biased region" description="Basic and acidic residues" evidence="8">
    <location>
        <begin position="1628"/>
        <end position="1659"/>
    </location>
</feature>
<evidence type="ECO:0000256" key="8">
    <source>
        <dbReference type="SAM" id="MobiDB-lite"/>
    </source>
</evidence>
<dbReference type="GO" id="GO:0000978">
    <property type="term" value="F:RNA polymerase II cis-regulatory region sequence-specific DNA binding"/>
    <property type="evidence" value="ECO:0007669"/>
    <property type="project" value="InterPro"/>
</dbReference>
<feature type="compositionally biased region" description="Basic and acidic residues" evidence="8">
    <location>
        <begin position="2430"/>
        <end position="2441"/>
    </location>
</feature>
<feature type="region of interest" description="Disordered" evidence="8">
    <location>
        <begin position="376"/>
        <end position="467"/>
    </location>
</feature>
<evidence type="ECO:0000256" key="1">
    <source>
        <dbReference type="ARBA" id="ARBA00004123"/>
    </source>
</evidence>
<comment type="subcellular location">
    <subcellularLocation>
        <location evidence="1 6">Nucleus</location>
    </subcellularLocation>
</comment>
<feature type="compositionally biased region" description="Basic residues" evidence="8">
    <location>
        <begin position="844"/>
        <end position="853"/>
    </location>
</feature>
<dbReference type="SUPFAM" id="SSF47459">
    <property type="entry name" value="HLH, helix-loop-helix DNA-binding domain"/>
    <property type="match status" value="1"/>
</dbReference>
<evidence type="ECO:0000259" key="9">
    <source>
        <dbReference type="PROSITE" id="PS50252"/>
    </source>
</evidence>
<dbReference type="InterPro" id="IPR032060">
    <property type="entry name" value="MGA_dom"/>
</dbReference>
<comment type="caution">
    <text evidence="6">Lacks conserved residue(s) required for the propagation of feature annotation.</text>
</comment>
<evidence type="ECO:0000256" key="3">
    <source>
        <dbReference type="ARBA" id="ARBA00023125"/>
    </source>
</evidence>
<keyword evidence="2" id="KW-0805">Transcription regulation</keyword>
<dbReference type="Gene3D" id="2.60.40.820">
    <property type="entry name" value="Transcription factor, T-box"/>
    <property type="match status" value="1"/>
</dbReference>
<dbReference type="InterPro" id="IPR046360">
    <property type="entry name" value="T-box_DNA-bd"/>
</dbReference>
<dbReference type="PROSITE" id="PS50888">
    <property type="entry name" value="BHLH"/>
    <property type="match status" value="1"/>
</dbReference>
<dbReference type="CDD" id="cd20195">
    <property type="entry name" value="T-box_MGA-like"/>
    <property type="match status" value="1"/>
</dbReference>
<feature type="region of interest" description="Disordered" evidence="8">
    <location>
        <begin position="1424"/>
        <end position="1451"/>
    </location>
</feature>
<dbReference type="PANTHER" id="PTHR11267">
    <property type="entry name" value="T-BOX PROTEIN-RELATED"/>
    <property type="match status" value="1"/>
</dbReference>
<dbReference type="InterPro" id="IPR018186">
    <property type="entry name" value="TF_T-box_CS"/>
</dbReference>
<evidence type="ECO:0000256" key="2">
    <source>
        <dbReference type="ARBA" id="ARBA00023015"/>
    </source>
</evidence>
<dbReference type="PROSITE" id="PS50252">
    <property type="entry name" value="TBOX_3"/>
    <property type="match status" value="1"/>
</dbReference>
<feature type="compositionally biased region" description="Polar residues" evidence="8">
    <location>
        <begin position="2509"/>
        <end position="2520"/>
    </location>
</feature>
<evidence type="ECO:0000256" key="7">
    <source>
        <dbReference type="SAM" id="Coils"/>
    </source>
</evidence>
<proteinExistence type="predicted"/>
<feature type="region of interest" description="Disordered" evidence="8">
    <location>
        <begin position="616"/>
        <end position="668"/>
    </location>
</feature>
<name>A0A3S2TXG8_ORYJA</name>
<dbReference type="Pfam" id="PF00907">
    <property type="entry name" value="T-box"/>
    <property type="match status" value="1"/>
</dbReference>
<feature type="compositionally biased region" description="Polar residues" evidence="8">
    <location>
        <begin position="379"/>
        <end position="393"/>
    </location>
</feature>
<organism evidence="11 12">
    <name type="scientific">Oryzias javanicus</name>
    <name type="common">Javanese ricefish</name>
    <name type="synonym">Aplocheilus javanicus</name>
    <dbReference type="NCBI Taxonomy" id="123683"/>
    <lineage>
        <taxon>Eukaryota</taxon>
        <taxon>Metazoa</taxon>
        <taxon>Chordata</taxon>
        <taxon>Craniata</taxon>
        <taxon>Vertebrata</taxon>
        <taxon>Euteleostomi</taxon>
        <taxon>Actinopterygii</taxon>
        <taxon>Neopterygii</taxon>
        <taxon>Teleostei</taxon>
        <taxon>Neoteleostei</taxon>
        <taxon>Acanthomorphata</taxon>
        <taxon>Ovalentaria</taxon>
        <taxon>Atherinomorphae</taxon>
        <taxon>Beloniformes</taxon>
        <taxon>Adrianichthyidae</taxon>
        <taxon>Oryziinae</taxon>
        <taxon>Oryzias</taxon>
    </lineage>
</organism>
<dbReference type="InterPro" id="IPR001699">
    <property type="entry name" value="TF_T-box"/>
</dbReference>
<feature type="compositionally biased region" description="Basic residues" evidence="8">
    <location>
        <begin position="1127"/>
        <end position="1146"/>
    </location>
</feature>
<reference evidence="11 12" key="1">
    <citation type="submission" date="2018-11" db="EMBL/GenBank/DDBJ databases">
        <authorList>
            <person name="Lopez-Roques C."/>
            <person name="Donnadieu C."/>
            <person name="Bouchez O."/>
            <person name="Klopp C."/>
            <person name="Cabau C."/>
            <person name="Zahm M."/>
        </authorList>
    </citation>
    <scope>NUCLEOTIDE SEQUENCE [LARGE SCALE GENOMIC DNA]</scope>
    <source>
        <strain evidence="11">RS831</strain>
        <tissue evidence="11">Whole body</tissue>
    </source>
</reference>